<comment type="caution">
    <text evidence="3">The sequence shown here is derived from an EMBL/GenBank/DDBJ whole genome shotgun (WGS) entry which is preliminary data.</text>
</comment>
<protein>
    <submittedName>
        <fullName evidence="3">Uncharacterized protein</fullName>
    </submittedName>
</protein>
<accession>A0ABY0TF84</accession>
<evidence type="ECO:0000256" key="2">
    <source>
        <dbReference type="SAM" id="MobiDB-lite"/>
    </source>
</evidence>
<sequence>MAYNRRSSLTRYIDLMVLTLFISGICLSTAYAGPAESHVAVKEAPELSRSASEPMTDLEKMELHYRRYSTAANNMAELVKQLNQKIQDVSLAAKTVEAKNSSHNRRLLEEKLRHLENARTSVSHQYAQLQSQLQNEYRSYTAISNDLRAQYARGSDSRTTQAPESVTDTKTKPTKTKDPKVKNAKAKDSKAEDLKASEPKTKEPQVEDLRANDPQILDLDTAELRARRDAAKNLNPGQVPTPPASESVLNPVR</sequence>
<proteinExistence type="predicted"/>
<evidence type="ECO:0000256" key="1">
    <source>
        <dbReference type="SAM" id="Coils"/>
    </source>
</evidence>
<name>A0ABY0TF84_9PROT</name>
<keyword evidence="4" id="KW-1185">Reference proteome</keyword>
<feature type="region of interest" description="Disordered" evidence="2">
    <location>
        <begin position="151"/>
        <end position="253"/>
    </location>
</feature>
<evidence type="ECO:0000313" key="3">
    <source>
        <dbReference type="EMBL" id="SDQ70894.1"/>
    </source>
</evidence>
<dbReference type="RefSeq" id="WP_074632130.1">
    <property type="nucleotide sequence ID" value="NZ_FNKY01000001.1"/>
</dbReference>
<dbReference type="EMBL" id="FNKY01000001">
    <property type="protein sequence ID" value="SDQ70894.1"/>
    <property type="molecule type" value="Genomic_DNA"/>
</dbReference>
<feature type="compositionally biased region" description="Basic and acidic residues" evidence="2">
    <location>
        <begin position="222"/>
        <end position="231"/>
    </location>
</feature>
<reference evidence="3 4" key="1">
    <citation type="submission" date="2016-10" db="EMBL/GenBank/DDBJ databases">
        <authorList>
            <person name="Varghese N."/>
            <person name="Submissions S."/>
        </authorList>
    </citation>
    <scope>NUCLEOTIDE SEQUENCE [LARGE SCALE GENOMIC DNA]</scope>
    <source>
        <strain evidence="3 4">Nl1</strain>
    </source>
</reference>
<feature type="compositionally biased region" description="Basic and acidic residues" evidence="2">
    <location>
        <begin position="167"/>
        <end position="211"/>
    </location>
</feature>
<gene>
    <name evidence="3" type="ORF">SAMN05216402_1959</name>
</gene>
<evidence type="ECO:0000313" key="4">
    <source>
        <dbReference type="Proteomes" id="UP000183471"/>
    </source>
</evidence>
<feature type="coiled-coil region" evidence="1">
    <location>
        <begin position="72"/>
        <end position="132"/>
    </location>
</feature>
<keyword evidence="1" id="KW-0175">Coiled coil</keyword>
<dbReference type="Proteomes" id="UP000183471">
    <property type="component" value="Unassembled WGS sequence"/>
</dbReference>
<organism evidence="3 4">
    <name type="scientific">Nitrosospira multiformis</name>
    <dbReference type="NCBI Taxonomy" id="1231"/>
    <lineage>
        <taxon>Bacteria</taxon>
        <taxon>Pseudomonadati</taxon>
        <taxon>Pseudomonadota</taxon>
        <taxon>Betaproteobacteria</taxon>
        <taxon>Nitrosomonadales</taxon>
        <taxon>Nitrosomonadaceae</taxon>
        <taxon>Nitrosospira</taxon>
    </lineage>
</organism>